<proteinExistence type="predicted"/>
<evidence type="ECO:0000313" key="1">
    <source>
        <dbReference type="EMBL" id="KAF2220072.1"/>
    </source>
</evidence>
<evidence type="ECO:0000313" key="2">
    <source>
        <dbReference type="Proteomes" id="UP000799538"/>
    </source>
</evidence>
<dbReference type="Proteomes" id="UP000799538">
    <property type="component" value="Unassembled WGS sequence"/>
</dbReference>
<accession>A0A6A6G2X6</accession>
<sequence>MSTSPFSPFSPFSFSLLLNCIACPNRTTKLGHRHLSSSTLSSSWLGVFSSKATVSVGRPEAWEGDDARIGRGG</sequence>
<gene>
    <name evidence="1" type="ORF">BDZ85DRAFT_267150</name>
</gene>
<name>A0A6A6G2X6_9PEZI</name>
<dbReference type="EMBL" id="ML992513">
    <property type="protein sequence ID" value="KAF2220072.1"/>
    <property type="molecule type" value="Genomic_DNA"/>
</dbReference>
<reference evidence="2" key="1">
    <citation type="journal article" date="2020" name="Stud. Mycol.">
        <title>101 Dothideomycetes genomes: A test case for predicting lifestyles and emergence of pathogens.</title>
        <authorList>
            <person name="Haridas S."/>
            <person name="Albert R."/>
            <person name="Binder M."/>
            <person name="Bloem J."/>
            <person name="LaButti K."/>
            <person name="Salamov A."/>
            <person name="Andreopoulos B."/>
            <person name="Baker S."/>
            <person name="Barry K."/>
            <person name="Bills G."/>
            <person name="Bluhm B."/>
            <person name="Cannon C."/>
            <person name="Castanera R."/>
            <person name="Culley D."/>
            <person name="Daum C."/>
            <person name="Ezra D."/>
            <person name="Gonzalez J."/>
            <person name="Henrissat B."/>
            <person name="Kuo A."/>
            <person name="Liang C."/>
            <person name="Lipzen A."/>
            <person name="Lutzoni F."/>
            <person name="Magnuson J."/>
            <person name="Mondo S."/>
            <person name="Nolan M."/>
            <person name="Ohm R."/>
            <person name="Pangilinan J."/>
            <person name="Park H.-J."/>
            <person name="Ramirez L."/>
            <person name="Alfaro M."/>
            <person name="Sun H."/>
            <person name="Tritt A."/>
            <person name="Yoshinaga Y."/>
            <person name="Zwiers L.-H."/>
            <person name="Turgeon B."/>
            <person name="Goodwin S."/>
            <person name="Spatafora J."/>
            <person name="Crous P."/>
            <person name="Grigoriev I."/>
        </authorList>
    </citation>
    <scope>NUCLEOTIDE SEQUENCE [LARGE SCALE GENOMIC DNA]</scope>
    <source>
        <strain evidence="2">CECT 20119</strain>
    </source>
</reference>
<protein>
    <submittedName>
        <fullName evidence="1">Uncharacterized protein</fullName>
    </submittedName>
</protein>
<dbReference type="AlphaFoldDB" id="A0A6A6G2X6"/>
<keyword evidence="2" id="KW-1185">Reference proteome</keyword>
<organism evidence="1 2">
    <name type="scientific">Elsinoe ampelina</name>
    <dbReference type="NCBI Taxonomy" id="302913"/>
    <lineage>
        <taxon>Eukaryota</taxon>
        <taxon>Fungi</taxon>
        <taxon>Dikarya</taxon>
        <taxon>Ascomycota</taxon>
        <taxon>Pezizomycotina</taxon>
        <taxon>Dothideomycetes</taxon>
        <taxon>Dothideomycetidae</taxon>
        <taxon>Myriangiales</taxon>
        <taxon>Elsinoaceae</taxon>
        <taxon>Elsinoe</taxon>
    </lineage>
</organism>